<name>A0A0R5T149_PLEAT</name>
<dbReference type="Pfam" id="PF00048">
    <property type="entry name" value="IL8"/>
    <property type="match status" value="1"/>
</dbReference>
<dbReference type="AlphaFoldDB" id="A0A0R5T149"/>
<feature type="signal peptide" evidence="9">
    <location>
        <begin position="1"/>
        <end position="19"/>
    </location>
</feature>
<dbReference type="PANTHER" id="PTHR12015:SF191">
    <property type="entry name" value="C-X-C MOTIF CHEMOKINE 11"/>
    <property type="match status" value="1"/>
</dbReference>
<feature type="region of interest" description="Disordered" evidence="8">
    <location>
        <begin position="84"/>
        <end position="110"/>
    </location>
</feature>
<evidence type="ECO:0000256" key="5">
    <source>
        <dbReference type="ARBA" id="ARBA00022525"/>
    </source>
</evidence>
<dbReference type="GO" id="GO:0006952">
    <property type="term" value="P:defense response"/>
    <property type="evidence" value="ECO:0007669"/>
    <property type="project" value="InterPro"/>
</dbReference>
<dbReference type="InterPro" id="IPR001811">
    <property type="entry name" value="Chemokine_IL8-like_dom"/>
</dbReference>
<organism evidence="11">
    <name type="scientific">Plecoglossus altivelis</name>
    <name type="common">Ayu sweetfish</name>
    <name type="synonym">Salmo altivelis</name>
    <dbReference type="NCBI Taxonomy" id="61084"/>
    <lineage>
        <taxon>Eukaryota</taxon>
        <taxon>Metazoa</taxon>
        <taxon>Chordata</taxon>
        <taxon>Craniata</taxon>
        <taxon>Vertebrata</taxon>
        <taxon>Euteleostomi</taxon>
        <taxon>Actinopterygii</taxon>
        <taxon>Neopterygii</taxon>
        <taxon>Teleostei</taxon>
        <taxon>Stomiati</taxon>
        <taxon>Osmeriformes</taxon>
        <taxon>Plecoglossus</taxon>
    </lineage>
</organism>
<dbReference type="SUPFAM" id="SSF54117">
    <property type="entry name" value="Interleukin 8-like chemokines"/>
    <property type="match status" value="1"/>
</dbReference>
<feature type="chain" id="PRO_5006587604" evidence="9">
    <location>
        <begin position="20"/>
        <end position="110"/>
    </location>
</feature>
<dbReference type="EMBL" id="KJ130413">
    <property type="protein sequence ID" value="AIZ00777.1"/>
    <property type="molecule type" value="mRNA"/>
</dbReference>
<evidence type="ECO:0000256" key="9">
    <source>
        <dbReference type="SAM" id="SignalP"/>
    </source>
</evidence>
<dbReference type="InterPro" id="IPR001089">
    <property type="entry name" value="Chemokine_CXC"/>
</dbReference>
<keyword evidence="6 9" id="KW-0732">Signal</keyword>
<accession>A0A0R5T149</accession>
<dbReference type="PANTHER" id="PTHR12015">
    <property type="entry name" value="SMALL INDUCIBLE CYTOKINE A"/>
    <property type="match status" value="1"/>
</dbReference>
<comment type="subcellular location">
    <subcellularLocation>
        <location evidence="1">Secreted</location>
    </subcellularLocation>
</comment>
<reference evidence="11" key="1">
    <citation type="submission" date="2014-01" db="EMBL/GenBank/DDBJ databases">
        <title>Characterization of a novel chemokine (C-X-C motif) ligand 10 (CXCL10) gene in Plecoglossus altivelis.</title>
        <authorList>
            <person name="Lu X.J."/>
            <person name="Chen J."/>
        </authorList>
    </citation>
    <scope>NUCLEOTIDE SEQUENCE</scope>
</reference>
<dbReference type="PRINTS" id="PR00436">
    <property type="entry name" value="INTERLEUKIN8"/>
</dbReference>
<dbReference type="CDD" id="cd00273">
    <property type="entry name" value="Chemokine_CXC"/>
    <property type="match status" value="1"/>
</dbReference>
<feature type="domain" description="Chemokine interleukin-8-like" evidence="10">
    <location>
        <begin position="21"/>
        <end position="85"/>
    </location>
</feature>
<proteinExistence type="evidence at transcript level"/>
<keyword evidence="3" id="KW-0145">Chemotaxis</keyword>
<dbReference type="Gene3D" id="2.40.50.40">
    <property type="match status" value="1"/>
</dbReference>
<dbReference type="InterPro" id="IPR033899">
    <property type="entry name" value="CXC_Chemokine_domain"/>
</dbReference>
<keyword evidence="7" id="KW-1015">Disulfide bond</keyword>
<dbReference type="GO" id="GO:0008009">
    <property type="term" value="F:chemokine activity"/>
    <property type="evidence" value="ECO:0007669"/>
    <property type="project" value="InterPro"/>
</dbReference>
<dbReference type="InterPro" id="IPR039809">
    <property type="entry name" value="Chemokine_b/g/d"/>
</dbReference>
<evidence type="ECO:0000256" key="2">
    <source>
        <dbReference type="ARBA" id="ARBA00010665"/>
    </source>
</evidence>
<dbReference type="SMART" id="SM00199">
    <property type="entry name" value="SCY"/>
    <property type="match status" value="1"/>
</dbReference>
<dbReference type="PRINTS" id="PR00437">
    <property type="entry name" value="SMALLCYTKCXC"/>
</dbReference>
<evidence type="ECO:0000313" key="11">
    <source>
        <dbReference type="EMBL" id="AIZ00777.1"/>
    </source>
</evidence>
<keyword evidence="4" id="KW-0202">Cytokine</keyword>
<evidence type="ECO:0000256" key="7">
    <source>
        <dbReference type="ARBA" id="ARBA00023157"/>
    </source>
</evidence>
<evidence type="ECO:0000256" key="6">
    <source>
        <dbReference type="ARBA" id="ARBA00022729"/>
    </source>
</evidence>
<sequence>MQTVTFVILACILVAHVEGRGSDVMKCFCQDKGVNRVNRRLLTRLEIHAPSSYCPRLEIVIFLNTGAKVCLNPESQMAKNMVTKARRNRSASHDPSKAAGHEEEKLKTLY</sequence>
<evidence type="ECO:0000259" key="10">
    <source>
        <dbReference type="SMART" id="SM00199"/>
    </source>
</evidence>
<dbReference type="GO" id="GO:0005615">
    <property type="term" value="C:extracellular space"/>
    <property type="evidence" value="ECO:0007669"/>
    <property type="project" value="UniProtKB-KW"/>
</dbReference>
<evidence type="ECO:0000256" key="3">
    <source>
        <dbReference type="ARBA" id="ARBA00022500"/>
    </source>
</evidence>
<comment type="similarity">
    <text evidence="2">Belongs to the intercrine alpha (chemokine CxC) family.</text>
</comment>
<dbReference type="InterPro" id="IPR036048">
    <property type="entry name" value="Interleukin_8-like_sf"/>
</dbReference>
<evidence type="ECO:0000256" key="8">
    <source>
        <dbReference type="SAM" id="MobiDB-lite"/>
    </source>
</evidence>
<feature type="compositionally biased region" description="Basic and acidic residues" evidence="8">
    <location>
        <begin position="91"/>
        <end position="110"/>
    </location>
</feature>
<protein>
    <submittedName>
        <fullName evidence="11">Chemokine (C-X-C motif) ligand 10</fullName>
    </submittedName>
</protein>
<evidence type="ECO:0000256" key="1">
    <source>
        <dbReference type="ARBA" id="ARBA00004613"/>
    </source>
</evidence>
<gene>
    <name evidence="11" type="primary">CXCL10</name>
</gene>
<dbReference type="GO" id="GO:0006955">
    <property type="term" value="P:immune response"/>
    <property type="evidence" value="ECO:0007669"/>
    <property type="project" value="InterPro"/>
</dbReference>
<evidence type="ECO:0000256" key="4">
    <source>
        <dbReference type="ARBA" id="ARBA00022514"/>
    </source>
</evidence>
<keyword evidence="5" id="KW-0964">Secreted</keyword>